<name>A0A1I8BVV2_MELHA</name>
<keyword evidence="1" id="KW-0812">Transmembrane</keyword>
<dbReference type="InterPro" id="IPR034750">
    <property type="entry name" value="CULT"/>
</dbReference>
<proteinExistence type="predicted"/>
<evidence type="ECO:0000313" key="3">
    <source>
        <dbReference type="Proteomes" id="UP000095281"/>
    </source>
</evidence>
<protein>
    <submittedName>
        <fullName evidence="4">CULT domain-containing protein</fullName>
    </submittedName>
</protein>
<feature type="transmembrane region" description="Helical" evidence="1">
    <location>
        <begin position="188"/>
        <end position="210"/>
    </location>
</feature>
<dbReference type="CDD" id="cd15777">
    <property type="entry name" value="CRBN_C_like"/>
    <property type="match status" value="1"/>
</dbReference>
<evidence type="ECO:0000313" key="4">
    <source>
        <dbReference type="WBParaSite" id="MhA1_Contig617.frz3.gene1"/>
    </source>
</evidence>
<feature type="domain" description="CULT" evidence="2">
    <location>
        <begin position="137"/>
        <end position="268"/>
    </location>
</feature>
<dbReference type="PROSITE" id="PS51788">
    <property type="entry name" value="CULT"/>
    <property type="match status" value="1"/>
</dbReference>
<sequence length="297" mass="33492">MTRVYYRDSHGAFIALRWKKDLDSKLLLDNGQPIPAILLANKSDLENTLTTQQLQGQVKKGRFAAGVKNGDGIDSALHSLLMSIVSNERHSLYLIPMYVIQRDQEVRNLATEEENSDKKTQRRIRGLTDGICCSITFADLLCRSCGHSVTTASALINVKSPEAYDSWNLTVLGVETIVQTFKNSVREFHLLLFSLLLILYLAETYNLIFANGADLKFSGKAYTEETWFEGMSWRPCVCSSCNTHIGWYFQSPKNDFVGLVIDSLIGEEYVDTLTKVPLPQKQLLRDAEGERIVKDEL</sequence>
<accession>A0A1I8BVV2</accession>
<dbReference type="WBParaSite" id="MhA1_Contig617.frz3.gene1">
    <property type="protein sequence ID" value="MhA1_Contig617.frz3.gene1"/>
    <property type="gene ID" value="MhA1_Contig617.frz3.gene1"/>
</dbReference>
<keyword evidence="3" id="KW-1185">Reference proteome</keyword>
<dbReference type="SUPFAM" id="SSF52540">
    <property type="entry name" value="P-loop containing nucleoside triphosphate hydrolases"/>
    <property type="match status" value="1"/>
</dbReference>
<dbReference type="InterPro" id="IPR027417">
    <property type="entry name" value="P-loop_NTPase"/>
</dbReference>
<evidence type="ECO:0000256" key="1">
    <source>
        <dbReference type="SAM" id="Phobius"/>
    </source>
</evidence>
<dbReference type="AlphaFoldDB" id="A0A1I8BVV2"/>
<keyword evidence="1" id="KW-1133">Transmembrane helix</keyword>
<keyword evidence="1" id="KW-0472">Membrane</keyword>
<evidence type="ECO:0000259" key="2">
    <source>
        <dbReference type="PROSITE" id="PS51788"/>
    </source>
</evidence>
<organism evidence="3 4">
    <name type="scientific">Meloidogyne hapla</name>
    <name type="common">Root-knot nematode worm</name>
    <dbReference type="NCBI Taxonomy" id="6305"/>
    <lineage>
        <taxon>Eukaryota</taxon>
        <taxon>Metazoa</taxon>
        <taxon>Ecdysozoa</taxon>
        <taxon>Nematoda</taxon>
        <taxon>Chromadorea</taxon>
        <taxon>Rhabditida</taxon>
        <taxon>Tylenchina</taxon>
        <taxon>Tylenchomorpha</taxon>
        <taxon>Tylenchoidea</taxon>
        <taxon>Meloidogynidae</taxon>
        <taxon>Meloidogyninae</taxon>
        <taxon>Meloidogyne</taxon>
    </lineage>
</organism>
<reference evidence="4" key="1">
    <citation type="submission" date="2016-11" db="UniProtKB">
        <authorList>
            <consortium name="WormBaseParasite"/>
        </authorList>
    </citation>
    <scope>IDENTIFICATION</scope>
</reference>
<dbReference type="Proteomes" id="UP000095281">
    <property type="component" value="Unplaced"/>
</dbReference>
<dbReference type="Gene3D" id="2.170.150.20">
    <property type="entry name" value="Peptide methionine sulfoxide reductase"/>
    <property type="match status" value="1"/>
</dbReference>